<dbReference type="InterPro" id="IPR002902">
    <property type="entry name" value="GNK2"/>
</dbReference>
<keyword evidence="9" id="KW-1185">Reference proteome</keyword>
<dbReference type="Gene3D" id="3.30.430.20">
    <property type="entry name" value="Gnk2 domain, C-X8-C-X2-C motif"/>
    <property type="match status" value="2"/>
</dbReference>
<evidence type="ECO:0000256" key="5">
    <source>
        <dbReference type="ARBA" id="ARBA00038515"/>
    </source>
</evidence>
<dbReference type="InterPro" id="IPR038408">
    <property type="entry name" value="GNK2_sf"/>
</dbReference>
<dbReference type="GO" id="GO:0005576">
    <property type="term" value="C:extracellular region"/>
    <property type="evidence" value="ECO:0007669"/>
    <property type="project" value="UniProtKB-SubCell"/>
</dbReference>
<feature type="domain" description="Gnk2-homologous" evidence="7">
    <location>
        <begin position="131"/>
        <end position="236"/>
    </location>
</feature>
<evidence type="ECO:0000256" key="2">
    <source>
        <dbReference type="ARBA" id="ARBA00022525"/>
    </source>
</evidence>
<dbReference type="InterPro" id="IPR050581">
    <property type="entry name" value="CRR_secretory_protein"/>
</dbReference>
<evidence type="ECO:0000313" key="8">
    <source>
        <dbReference type="EMBL" id="KAL3615236.1"/>
    </source>
</evidence>
<protein>
    <recommendedName>
        <fullName evidence="7">Gnk2-homologous domain-containing protein</fullName>
    </recommendedName>
</protein>
<comment type="caution">
    <text evidence="8">The sequence shown here is derived from an EMBL/GenBank/DDBJ whole genome shotgun (WGS) entry which is preliminary data.</text>
</comment>
<evidence type="ECO:0000256" key="3">
    <source>
        <dbReference type="ARBA" id="ARBA00022729"/>
    </source>
</evidence>
<sequence length="239" mass="26269">MGYSSISIPLVITLVICFSVDADDSYEKCFGSPAKYSKESLNDFVNELQTNATVASFWNASRDEGSTNQVYGLASCRGDLDLSDRMKCLAHVANLIAHSDCVNDGQFFLNDYCSIKVSSNNFFGILDFDESNTGTGVYSRKGAFTRNNISDSITTFMKGTADAACTDTSYYHDAQVYNPTENVTIYGMSQCTRDLPVDTDRCKVCLELARSTLDTSKLGGTVVSGSCQVRYETYKFLNN</sequence>
<organism evidence="8 9">
    <name type="scientific">Castilleja foliolosa</name>
    <dbReference type="NCBI Taxonomy" id="1961234"/>
    <lineage>
        <taxon>Eukaryota</taxon>
        <taxon>Viridiplantae</taxon>
        <taxon>Streptophyta</taxon>
        <taxon>Embryophyta</taxon>
        <taxon>Tracheophyta</taxon>
        <taxon>Spermatophyta</taxon>
        <taxon>Magnoliopsida</taxon>
        <taxon>eudicotyledons</taxon>
        <taxon>Gunneridae</taxon>
        <taxon>Pentapetalae</taxon>
        <taxon>asterids</taxon>
        <taxon>lamiids</taxon>
        <taxon>Lamiales</taxon>
        <taxon>Orobanchaceae</taxon>
        <taxon>Pedicularideae</taxon>
        <taxon>Castillejinae</taxon>
        <taxon>Castilleja</taxon>
    </lineage>
</organism>
<evidence type="ECO:0000259" key="7">
    <source>
        <dbReference type="PROSITE" id="PS51473"/>
    </source>
</evidence>
<name>A0ABD3BDS3_9LAMI</name>
<keyword evidence="3 6" id="KW-0732">Signal</keyword>
<proteinExistence type="inferred from homology"/>
<evidence type="ECO:0000313" key="9">
    <source>
        <dbReference type="Proteomes" id="UP001632038"/>
    </source>
</evidence>
<keyword evidence="2" id="KW-0964">Secreted</keyword>
<dbReference type="Proteomes" id="UP001632038">
    <property type="component" value="Unassembled WGS sequence"/>
</dbReference>
<feature type="domain" description="Gnk2-homologous" evidence="7">
    <location>
        <begin position="18"/>
        <end position="122"/>
    </location>
</feature>
<comment type="similarity">
    <text evidence="5">Belongs to the cysteine-rich repeat secretory protein family.</text>
</comment>
<dbReference type="AlphaFoldDB" id="A0ABD3BDS3"/>
<dbReference type="CDD" id="cd23509">
    <property type="entry name" value="Gnk2-like"/>
    <property type="match status" value="2"/>
</dbReference>
<reference evidence="9" key="1">
    <citation type="journal article" date="2024" name="IScience">
        <title>Strigolactones Initiate the Formation of Haustorium-like Structures in Castilleja.</title>
        <authorList>
            <person name="Buerger M."/>
            <person name="Peterson D."/>
            <person name="Chory J."/>
        </authorList>
    </citation>
    <scope>NUCLEOTIDE SEQUENCE [LARGE SCALE GENOMIC DNA]</scope>
</reference>
<accession>A0ABD3BDS3</accession>
<evidence type="ECO:0000256" key="4">
    <source>
        <dbReference type="ARBA" id="ARBA00022737"/>
    </source>
</evidence>
<keyword evidence="4" id="KW-0677">Repeat</keyword>
<dbReference type="PROSITE" id="PS51473">
    <property type="entry name" value="GNK2"/>
    <property type="match status" value="2"/>
</dbReference>
<dbReference type="EMBL" id="JAVIJP010000100">
    <property type="protein sequence ID" value="KAL3615236.1"/>
    <property type="molecule type" value="Genomic_DNA"/>
</dbReference>
<comment type="subcellular location">
    <subcellularLocation>
        <location evidence="1">Secreted</location>
    </subcellularLocation>
</comment>
<feature type="chain" id="PRO_5044835000" description="Gnk2-homologous domain-containing protein" evidence="6">
    <location>
        <begin position="23"/>
        <end position="239"/>
    </location>
</feature>
<dbReference type="PANTHER" id="PTHR32411">
    <property type="entry name" value="CYSTEINE-RICH REPEAT SECRETORY PROTEIN 38-RELATED"/>
    <property type="match status" value="1"/>
</dbReference>
<evidence type="ECO:0000256" key="1">
    <source>
        <dbReference type="ARBA" id="ARBA00004613"/>
    </source>
</evidence>
<evidence type="ECO:0000256" key="6">
    <source>
        <dbReference type="SAM" id="SignalP"/>
    </source>
</evidence>
<feature type="signal peptide" evidence="6">
    <location>
        <begin position="1"/>
        <end position="22"/>
    </location>
</feature>
<dbReference type="PANTHER" id="PTHR32411:SF43">
    <property type="entry name" value="CYSTEINE-RICH REPEAT SECRETORY PROTEIN 38"/>
    <property type="match status" value="1"/>
</dbReference>
<dbReference type="Pfam" id="PF01657">
    <property type="entry name" value="Stress-antifung"/>
    <property type="match status" value="2"/>
</dbReference>
<gene>
    <name evidence="8" type="ORF">CASFOL_040897</name>
</gene>